<feature type="compositionally biased region" description="Basic and acidic residues" evidence="1">
    <location>
        <begin position="294"/>
        <end position="304"/>
    </location>
</feature>
<feature type="compositionally biased region" description="Basic and acidic residues" evidence="1">
    <location>
        <begin position="32"/>
        <end position="47"/>
    </location>
</feature>
<accession>A0AAD9YGP0</accession>
<feature type="compositionally biased region" description="Basic and acidic residues" evidence="1">
    <location>
        <begin position="245"/>
        <end position="285"/>
    </location>
</feature>
<feature type="compositionally biased region" description="Basic and acidic residues" evidence="1">
    <location>
        <begin position="109"/>
        <end position="121"/>
    </location>
</feature>
<comment type="caution">
    <text evidence="2">The sequence shown here is derived from an EMBL/GenBank/DDBJ whole genome shotgun (WGS) entry which is preliminary data.</text>
</comment>
<reference evidence="2" key="1">
    <citation type="submission" date="2023-02" db="EMBL/GenBank/DDBJ databases">
        <title>Colletotrichum kahawae CIFC_Que2 genome sequencing and assembly.</title>
        <authorList>
            <person name="Baroncelli R."/>
        </authorList>
    </citation>
    <scope>NUCLEOTIDE SEQUENCE</scope>
    <source>
        <strain evidence="2">CIFC_Que2</strain>
    </source>
</reference>
<keyword evidence="3" id="KW-1185">Reference proteome</keyword>
<feature type="region of interest" description="Disordered" evidence="1">
    <location>
        <begin position="94"/>
        <end position="315"/>
    </location>
</feature>
<feature type="region of interest" description="Disordered" evidence="1">
    <location>
        <begin position="1"/>
        <end position="75"/>
    </location>
</feature>
<evidence type="ECO:0000313" key="3">
    <source>
        <dbReference type="Proteomes" id="UP001281614"/>
    </source>
</evidence>
<feature type="compositionally biased region" description="Acidic residues" evidence="1">
    <location>
        <begin position="1"/>
        <end position="17"/>
    </location>
</feature>
<proteinExistence type="predicted"/>
<dbReference type="AlphaFoldDB" id="A0AAD9YGP0"/>
<evidence type="ECO:0000313" key="2">
    <source>
        <dbReference type="EMBL" id="KAK2767341.1"/>
    </source>
</evidence>
<organism evidence="2 3">
    <name type="scientific">Colletotrichum kahawae</name>
    <name type="common">Coffee berry disease fungus</name>
    <dbReference type="NCBI Taxonomy" id="34407"/>
    <lineage>
        <taxon>Eukaryota</taxon>
        <taxon>Fungi</taxon>
        <taxon>Dikarya</taxon>
        <taxon>Ascomycota</taxon>
        <taxon>Pezizomycotina</taxon>
        <taxon>Sordariomycetes</taxon>
        <taxon>Hypocreomycetidae</taxon>
        <taxon>Glomerellales</taxon>
        <taxon>Glomerellaceae</taxon>
        <taxon>Colletotrichum</taxon>
        <taxon>Colletotrichum gloeosporioides species complex</taxon>
    </lineage>
</organism>
<feature type="compositionally biased region" description="Polar residues" evidence="1">
    <location>
        <begin position="175"/>
        <end position="191"/>
    </location>
</feature>
<dbReference type="EMBL" id="VYYT01000115">
    <property type="protein sequence ID" value="KAK2767341.1"/>
    <property type="molecule type" value="Genomic_DNA"/>
</dbReference>
<feature type="compositionally biased region" description="Acidic residues" evidence="1">
    <location>
        <begin position="228"/>
        <end position="244"/>
    </location>
</feature>
<protein>
    <submittedName>
        <fullName evidence="2">Uncharacterized protein</fullName>
    </submittedName>
</protein>
<feature type="compositionally biased region" description="Pro residues" evidence="1">
    <location>
        <begin position="48"/>
        <end position="67"/>
    </location>
</feature>
<dbReference type="Proteomes" id="UP001281614">
    <property type="component" value="Unassembled WGS sequence"/>
</dbReference>
<sequence length="315" mass="35052">MNGEDDGNEENDDWDPDTGERRGEPPVVVQPQRRDSSSKYFRGDKENPPPVPPRRPQTSQPPPPPRPGFASVLIPEQLQSLPSYLASGSFISFRQQPHRSPSPTLSLHISRDQLVDLDLPRRTRLPPSRSASPISEHSSTPSTPSPTLSPEHPSTPPPASTSSPEPPWAPRRRSPNGSARNPPRSLNTAGELSSLELPPTHIPPRTPNSDPHRINSIDPNDPKAAYWSEDEYSEDEPEEGDDGDEPRSDDARDEPKRNDDGDKPMADADAPEYKPRTDSSEEEARGAQVEEDEAFQRRPSDSRNDPPAMHRIRFR</sequence>
<feature type="compositionally biased region" description="Pro residues" evidence="1">
    <location>
        <begin position="153"/>
        <end position="169"/>
    </location>
</feature>
<evidence type="ECO:0000256" key="1">
    <source>
        <dbReference type="SAM" id="MobiDB-lite"/>
    </source>
</evidence>
<feature type="compositionally biased region" description="Low complexity" evidence="1">
    <location>
        <begin position="125"/>
        <end position="152"/>
    </location>
</feature>
<feature type="compositionally biased region" description="Polar residues" evidence="1">
    <location>
        <begin position="94"/>
        <end position="107"/>
    </location>
</feature>
<gene>
    <name evidence="2" type="ORF">CKAH01_15235</name>
</gene>
<name>A0AAD9YGP0_COLKA</name>